<protein>
    <submittedName>
        <fullName evidence="3">Uncharacterized protein</fullName>
    </submittedName>
</protein>
<dbReference type="GO" id="GO:0005634">
    <property type="term" value="C:nucleus"/>
    <property type="evidence" value="ECO:0007669"/>
    <property type="project" value="TreeGrafter"/>
</dbReference>
<dbReference type="EMBL" id="KQ965763">
    <property type="protein sequence ID" value="KXS15314.1"/>
    <property type="molecule type" value="Genomic_DNA"/>
</dbReference>
<dbReference type="PANTHER" id="PTHR12837:SF0">
    <property type="entry name" value="POLY(ADP-RIBOSE) GLYCOHYDROLASE"/>
    <property type="match status" value="1"/>
</dbReference>
<reference evidence="3 4" key="1">
    <citation type="journal article" date="2015" name="Genome Biol. Evol.">
        <title>Phylogenomic analyses indicate that early fungi evolved digesting cell walls of algal ancestors of land plants.</title>
        <authorList>
            <person name="Chang Y."/>
            <person name="Wang S."/>
            <person name="Sekimoto S."/>
            <person name="Aerts A.L."/>
            <person name="Choi C."/>
            <person name="Clum A."/>
            <person name="LaButti K.M."/>
            <person name="Lindquist E.A."/>
            <person name="Yee Ngan C."/>
            <person name="Ohm R.A."/>
            <person name="Salamov A.A."/>
            <person name="Grigoriev I.V."/>
            <person name="Spatafora J.W."/>
            <person name="Berbee M.L."/>
        </authorList>
    </citation>
    <scope>NUCLEOTIDE SEQUENCE [LARGE SCALE GENOMIC DNA]</scope>
    <source>
        <strain evidence="3 4">JEL478</strain>
    </source>
</reference>
<organism evidence="3 4">
    <name type="scientific">Gonapodya prolifera (strain JEL478)</name>
    <name type="common">Monoblepharis prolifera</name>
    <dbReference type="NCBI Taxonomy" id="1344416"/>
    <lineage>
        <taxon>Eukaryota</taxon>
        <taxon>Fungi</taxon>
        <taxon>Fungi incertae sedis</taxon>
        <taxon>Chytridiomycota</taxon>
        <taxon>Chytridiomycota incertae sedis</taxon>
        <taxon>Monoblepharidomycetes</taxon>
        <taxon>Monoblepharidales</taxon>
        <taxon>Gonapodyaceae</taxon>
        <taxon>Gonapodya</taxon>
    </lineage>
</organism>
<dbReference type="GO" id="GO:1990966">
    <property type="term" value="P:ATP generation from poly-ADP-D-ribose"/>
    <property type="evidence" value="ECO:0007669"/>
    <property type="project" value="TreeGrafter"/>
</dbReference>
<dbReference type="GO" id="GO:0005737">
    <property type="term" value="C:cytoplasm"/>
    <property type="evidence" value="ECO:0007669"/>
    <property type="project" value="TreeGrafter"/>
</dbReference>
<dbReference type="GO" id="GO:0004649">
    <property type="term" value="F:poly(ADP-ribose) glycohydrolase activity"/>
    <property type="evidence" value="ECO:0007669"/>
    <property type="project" value="InterPro"/>
</dbReference>
<gene>
    <name evidence="3" type="ORF">M427DRAFT_155480</name>
</gene>
<feature type="active site" evidence="1">
    <location>
        <position position="255"/>
    </location>
</feature>
<evidence type="ECO:0000256" key="2">
    <source>
        <dbReference type="PIRSR" id="PIRSR607724-2"/>
    </source>
</evidence>
<dbReference type="Proteomes" id="UP000070544">
    <property type="component" value="Unassembled WGS sequence"/>
</dbReference>
<dbReference type="InterPro" id="IPR007724">
    <property type="entry name" value="Poly_GlycHdrlase"/>
</dbReference>
<sequence>MTNPPPKIPYAASKCSAWAAAELPPTSFDHLSDFLTWQIHQYRDKVTYPLPKTNEEFSALWLAAKELEKMVNSPRGSTLARTWAAKQQDGEPKRFSFFKDLLAFIWDAALDERIPESLEDAGLSIRSLVHLLSNALLLNVTVFRSGRFANIDLYHLLAVDHDEVGKERTLCLLAYLFYVYAANPSDLDTRVITFERVSYPETSLDDSFAPPAPLPSPSSISISAASMESLHADAFFDFANKRVHIHRIIASCTQEEVLFTACPESGGLVRGVRRFCSYTGYMDTFQFVDVDPAERHPDPFTILIADACYSEHCCGVFGGDKAHKFLQQIVAFGRLMSEMGGREQEQGIEFPLVMHYSELNKKGVSCAQLEAWIVEYGEAGKGGKGKKRESFEKFIDEKLSGGESSESASG</sequence>
<dbReference type="OMA" id="NEYRGYE"/>
<feature type="binding site" evidence="2">
    <location>
        <position position="240"/>
    </location>
    <ligand>
        <name>substrate</name>
    </ligand>
</feature>
<accession>A0A139AFG7</accession>
<dbReference type="GO" id="GO:0005975">
    <property type="term" value="P:carbohydrate metabolic process"/>
    <property type="evidence" value="ECO:0007669"/>
    <property type="project" value="InterPro"/>
</dbReference>
<dbReference type="GO" id="GO:0009225">
    <property type="term" value="P:nucleotide-sugar metabolic process"/>
    <property type="evidence" value="ECO:0007669"/>
    <property type="project" value="TreeGrafter"/>
</dbReference>
<dbReference type="AlphaFoldDB" id="A0A139AFG7"/>
<dbReference type="PANTHER" id="PTHR12837">
    <property type="entry name" value="POLY ADP-RIBOSE GLYCOHYDROLASE"/>
    <property type="match status" value="1"/>
</dbReference>
<dbReference type="STRING" id="1344416.A0A139AFG7"/>
<feature type="binding site" evidence="2">
    <location>
        <position position="281"/>
    </location>
    <ligand>
        <name>substrate</name>
    </ligand>
</feature>
<proteinExistence type="predicted"/>
<feature type="binding site" evidence="2">
    <location>
        <position position="254"/>
    </location>
    <ligand>
        <name>substrate</name>
    </ligand>
</feature>
<name>A0A139AFG7_GONPJ</name>
<keyword evidence="4" id="KW-1185">Reference proteome</keyword>
<evidence type="ECO:0000256" key="1">
    <source>
        <dbReference type="PIRSR" id="PIRSR607724-1"/>
    </source>
</evidence>
<feature type="active site" evidence="1">
    <location>
        <position position="237"/>
    </location>
</feature>
<evidence type="ECO:0000313" key="3">
    <source>
        <dbReference type="EMBL" id="KXS15314.1"/>
    </source>
</evidence>
<dbReference type="OrthoDB" id="1937899at2759"/>
<dbReference type="GO" id="GO:0006282">
    <property type="term" value="P:regulation of DNA repair"/>
    <property type="evidence" value="ECO:0007669"/>
    <property type="project" value="InterPro"/>
</dbReference>
<feature type="active site" evidence="1">
    <location>
        <position position="256"/>
    </location>
</feature>
<evidence type="ECO:0000313" key="4">
    <source>
        <dbReference type="Proteomes" id="UP000070544"/>
    </source>
</evidence>